<keyword evidence="6 16" id="KW-0548">Nucleotidyltransferase</keyword>
<proteinExistence type="inferred from homology"/>
<keyword evidence="8" id="KW-0239">DNA-directed DNA polymerase</keyword>
<evidence type="ECO:0000313" key="16">
    <source>
        <dbReference type="EMBL" id="RJG21360.1"/>
    </source>
</evidence>
<dbReference type="InterPro" id="IPR001001">
    <property type="entry name" value="DNA_polIII_beta"/>
</dbReference>
<dbReference type="InterPro" id="IPR022637">
    <property type="entry name" value="DNA_polIII_beta_cen"/>
</dbReference>
<comment type="similarity">
    <text evidence="2">Belongs to the beta sliding clamp family.</text>
</comment>
<dbReference type="GO" id="GO:0003677">
    <property type="term" value="F:DNA binding"/>
    <property type="evidence" value="ECO:0007669"/>
    <property type="project" value="UniProtKB-KW"/>
</dbReference>
<evidence type="ECO:0000313" key="17">
    <source>
        <dbReference type="Proteomes" id="UP000266177"/>
    </source>
</evidence>
<evidence type="ECO:0000256" key="1">
    <source>
        <dbReference type="ARBA" id="ARBA00004496"/>
    </source>
</evidence>
<dbReference type="SMART" id="SM00480">
    <property type="entry name" value="POL3Bc"/>
    <property type="match status" value="1"/>
</dbReference>
<comment type="subcellular location">
    <subcellularLocation>
        <location evidence="1">Cytoplasm</location>
    </subcellularLocation>
</comment>
<evidence type="ECO:0000259" key="13">
    <source>
        <dbReference type="Pfam" id="PF00712"/>
    </source>
</evidence>
<dbReference type="OrthoDB" id="468978at2"/>
<evidence type="ECO:0000256" key="6">
    <source>
        <dbReference type="ARBA" id="ARBA00022695"/>
    </source>
</evidence>
<keyword evidence="9" id="KW-0238">DNA-binding</keyword>
<organism evidence="16 17">
    <name type="scientific">Paenibacillus thiaminolyticus</name>
    <name type="common">Bacillus thiaminolyticus</name>
    <dbReference type="NCBI Taxonomy" id="49283"/>
    <lineage>
        <taxon>Bacteria</taxon>
        <taxon>Bacillati</taxon>
        <taxon>Bacillota</taxon>
        <taxon>Bacilli</taxon>
        <taxon>Bacillales</taxon>
        <taxon>Paenibacillaceae</taxon>
        <taxon>Paenibacillus</taxon>
    </lineage>
</organism>
<dbReference type="RefSeq" id="WP_119795595.1">
    <property type="nucleotide sequence ID" value="NZ_QYZD01000025.1"/>
</dbReference>
<dbReference type="Gene3D" id="3.70.10.10">
    <property type="match status" value="1"/>
</dbReference>
<dbReference type="EMBL" id="QYZD01000025">
    <property type="protein sequence ID" value="RJG21360.1"/>
    <property type="molecule type" value="Genomic_DNA"/>
</dbReference>
<evidence type="ECO:0000256" key="8">
    <source>
        <dbReference type="ARBA" id="ARBA00022932"/>
    </source>
</evidence>
<dbReference type="SUPFAM" id="SSF55979">
    <property type="entry name" value="DNA clamp"/>
    <property type="match status" value="3"/>
</dbReference>
<dbReference type="NCBIfam" id="TIGR00663">
    <property type="entry name" value="dnan"/>
    <property type="match status" value="1"/>
</dbReference>
<dbReference type="InterPro" id="IPR022635">
    <property type="entry name" value="DNA_polIII_beta_C"/>
</dbReference>
<dbReference type="GO" id="GO:0005737">
    <property type="term" value="C:cytoplasm"/>
    <property type="evidence" value="ECO:0007669"/>
    <property type="project" value="UniProtKB-SubCell"/>
</dbReference>
<feature type="domain" description="DNA polymerase III beta sliding clamp central" evidence="14">
    <location>
        <begin position="143"/>
        <end position="256"/>
    </location>
</feature>
<evidence type="ECO:0000256" key="2">
    <source>
        <dbReference type="ARBA" id="ARBA00010752"/>
    </source>
</evidence>
<feature type="domain" description="DNA polymerase III beta sliding clamp N-terminal" evidence="13">
    <location>
        <begin position="19"/>
        <end position="131"/>
    </location>
</feature>
<evidence type="ECO:0000256" key="3">
    <source>
        <dbReference type="ARBA" id="ARBA00021035"/>
    </source>
</evidence>
<dbReference type="GO" id="GO:0008408">
    <property type="term" value="F:3'-5' exonuclease activity"/>
    <property type="evidence" value="ECO:0007669"/>
    <property type="project" value="InterPro"/>
</dbReference>
<dbReference type="InterPro" id="IPR022634">
    <property type="entry name" value="DNA_polIII_beta_N"/>
</dbReference>
<dbReference type="GO" id="GO:0006271">
    <property type="term" value="P:DNA strand elongation involved in DNA replication"/>
    <property type="evidence" value="ECO:0007669"/>
    <property type="project" value="TreeGrafter"/>
</dbReference>
<name>A0A3A3GCF9_PANTH</name>
<dbReference type="Pfam" id="PF02768">
    <property type="entry name" value="DNA_pol3_beta_3"/>
    <property type="match status" value="1"/>
</dbReference>
<evidence type="ECO:0000256" key="9">
    <source>
        <dbReference type="ARBA" id="ARBA00023125"/>
    </source>
</evidence>
<evidence type="ECO:0000256" key="11">
    <source>
        <dbReference type="ARBA" id="ARBA00033275"/>
    </source>
</evidence>
<evidence type="ECO:0000256" key="10">
    <source>
        <dbReference type="ARBA" id="ARBA00030988"/>
    </source>
</evidence>
<dbReference type="GO" id="GO:0003887">
    <property type="term" value="F:DNA-directed DNA polymerase activity"/>
    <property type="evidence" value="ECO:0007669"/>
    <property type="project" value="UniProtKB-KW"/>
</dbReference>
<evidence type="ECO:0000259" key="15">
    <source>
        <dbReference type="Pfam" id="PF02768"/>
    </source>
</evidence>
<sequence>MTVVSKQQKTKQTITITNLEKFTKMIQQAASVACSKGIIPILSCLKLDMKGGKMVVMGGDSTKTICLGATNIATSSGDVSLAIPAKTFANLLSKLSTEEFKLEINDRIMTIRSKKAKYQISLEDVNLYPELRTESTKSIRVEISTVDLRSGLEKTLYACAVDDCLTILNGINFNMGEKGLILTSTDRFRLSSVCIPDIECNPFNTTIDENACKDIIDFLKNTNSEKVTMIITESLFTITSAGAILIASSLEGIFPDVRTLLPKEVNHKVTFNKSDVLDSLSRIILFDREREKKKARVYVDIGNDMKLSSSTQIGAALETIAIEREGEDIRLALSLPFMIDTLKHIPSDRIRMDIEGPLRAVRFLPVSDNAIDTFGLVIPMRLEEG</sequence>
<dbReference type="GO" id="GO:0009360">
    <property type="term" value="C:DNA polymerase III complex"/>
    <property type="evidence" value="ECO:0007669"/>
    <property type="project" value="InterPro"/>
</dbReference>
<dbReference type="Gene3D" id="3.10.150.10">
    <property type="entry name" value="DNA Polymerase III, subunit A, domain 2"/>
    <property type="match status" value="1"/>
</dbReference>
<dbReference type="Proteomes" id="UP000266177">
    <property type="component" value="Unassembled WGS sequence"/>
</dbReference>
<feature type="domain" description="DNA polymerase III beta sliding clamp C-terminal" evidence="15">
    <location>
        <begin position="258"/>
        <end position="372"/>
    </location>
</feature>
<dbReference type="Pfam" id="PF00712">
    <property type="entry name" value="DNA_pol3_beta"/>
    <property type="match status" value="1"/>
</dbReference>
<dbReference type="PANTHER" id="PTHR30478:SF0">
    <property type="entry name" value="BETA SLIDING CLAMP"/>
    <property type="match status" value="1"/>
</dbReference>
<keyword evidence="4" id="KW-0963">Cytoplasm</keyword>
<dbReference type="InterPro" id="IPR046938">
    <property type="entry name" value="DNA_clamp_sf"/>
</dbReference>
<accession>A0A3A3GCF9</accession>
<dbReference type="Pfam" id="PF02767">
    <property type="entry name" value="DNA_pol3_beta_2"/>
    <property type="match status" value="1"/>
</dbReference>
<comment type="caution">
    <text evidence="16">The sequence shown here is derived from an EMBL/GenBank/DDBJ whole genome shotgun (WGS) entry which is preliminary data.</text>
</comment>
<reference evidence="16 17" key="1">
    <citation type="submission" date="2018-09" db="EMBL/GenBank/DDBJ databases">
        <title>Paenibacillus SK2017-BO5.</title>
        <authorList>
            <person name="Piskunova J.V."/>
            <person name="Dubiley S.A."/>
            <person name="Severinov K.V."/>
        </authorList>
    </citation>
    <scope>NUCLEOTIDE SEQUENCE [LARGE SCALE GENOMIC DNA]</scope>
    <source>
        <strain evidence="16 17">BO5</strain>
    </source>
</reference>
<dbReference type="CDD" id="cd00140">
    <property type="entry name" value="beta_clamp"/>
    <property type="match status" value="1"/>
</dbReference>
<keyword evidence="5 16" id="KW-0808">Transferase</keyword>
<protein>
    <recommendedName>
        <fullName evidence="3">Beta sliding clamp</fullName>
    </recommendedName>
    <alternativeName>
        <fullName evidence="12">Beta-clamp processivity factor</fullName>
    </alternativeName>
    <alternativeName>
        <fullName evidence="10">DNA polymerase III beta sliding clamp subunit</fullName>
    </alternativeName>
    <alternativeName>
        <fullName evidence="11">DNA polymerase III subunit beta</fullName>
    </alternativeName>
</protein>
<evidence type="ECO:0000256" key="12">
    <source>
        <dbReference type="ARBA" id="ARBA00033276"/>
    </source>
</evidence>
<evidence type="ECO:0000259" key="14">
    <source>
        <dbReference type="Pfam" id="PF02767"/>
    </source>
</evidence>
<evidence type="ECO:0000256" key="7">
    <source>
        <dbReference type="ARBA" id="ARBA00022705"/>
    </source>
</evidence>
<dbReference type="PANTHER" id="PTHR30478">
    <property type="entry name" value="DNA POLYMERASE III SUBUNIT BETA"/>
    <property type="match status" value="1"/>
</dbReference>
<keyword evidence="7" id="KW-0235">DNA replication</keyword>
<evidence type="ECO:0000256" key="5">
    <source>
        <dbReference type="ARBA" id="ARBA00022679"/>
    </source>
</evidence>
<dbReference type="AlphaFoldDB" id="A0A3A3GCF9"/>
<gene>
    <name evidence="16" type="primary">dnaN</name>
    <name evidence="16" type="ORF">DQX05_21925</name>
</gene>
<evidence type="ECO:0000256" key="4">
    <source>
        <dbReference type="ARBA" id="ARBA00022490"/>
    </source>
</evidence>